<keyword evidence="1" id="KW-0812">Transmembrane</keyword>
<evidence type="ECO:0000313" key="4">
    <source>
        <dbReference type="EMBL" id="CAF3492934.1"/>
    </source>
</evidence>
<keyword evidence="13" id="KW-1185">Reference proteome</keyword>
<gene>
    <name evidence="6" type="ORF">FME351_LOCUS28041</name>
    <name evidence="5" type="ORF">GRG538_LOCUS28404</name>
    <name evidence="7" type="ORF">HFQ381_LOCUS3580</name>
    <name evidence="3" type="ORF">KIK155_LOCUS4811</name>
    <name evidence="4" type="ORF">LUA448_LOCUS24796</name>
    <name evidence="9" type="ORF">QYT958_LOCUS2260</name>
    <name evidence="2" type="ORF">TIS948_LOCUS17325</name>
    <name evidence="10" type="ORF">TOA249_LOCUS5898</name>
    <name evidence="8" type="ORF">TSG867_LOCUS5589</name>
    <name evidence="11" type="ORF">UJA718_LOCUS36322</name>
</gene>
<protein>
    <submittedName>
        <fullName evidence="3">Uncharacterized protein</fullName>
    </submittedName>
</protein>
<evidence type="ECO:0000313" key="8">
    <source>
        <dbReference type="EMBL" id="CAF4290397.1"/>
    </source>
</evidence>
<evidence type="ECO:0000256" key="1">
    <source>
        <dbReference type="SAM" id="Phobius"/>
    </source>
</evidence>
<evidence type="ECO:0000313" key="10">
    <source>
        <dbReference type="EMBL" id="CAF4533396.1"/>
    </source>
</evidence>
<dbReference type="EMBL" id="CAJNYV010000525">
    <property type="protein sequence ID" value="CAF3364593.1"/>
    <property type="molecule type" value="Genomic_DNA"/>
</dbReference>
<keyword evidence="1" id="KW-1133">Transmembrane helix</keyword>
<comment type="caution">
    <text evidence="3">The sequence shown here is derived from an EMBL/GenBank/DDBJ whole genome shotgun (WGS) entry which is preliminary data.</text>
</comment>
<name>A0A817X452_9BILA</name>
<dbReference type="Proteomes" id="UP000663825">
    <property type="component" value="Unassembled WGS sequence"/>
</dbReference>
<dbReference type="EMBL" id="CAJNXB010002917">
    <property type="protein sequence ID" value="CAF3287894.1"/>
    <property type="molecule type" value="Genomic_DNA"/>
</dbReference>
<dbReference type="Proteomes" id="UP000663873">
    <property type="component" value="Unassembled WGS sequence"/>
</dbReference>
<dbReference type="Proteomes" id="UP000663833">
    <property type="component" value="Unassembled WGS sequence"/>
</dbReference>
<organism evidence="3 12">
    <name type="scientific">Rotaria socialis</name>
    <dbReference type="NCBI Taxonomy" id="392032"/>
    <lineage>
        <taxon>Eukaryota</taxon>
        <taxon>Metazoa</taxon>
        <taxon>Spiralia</taxon>
        <taxon>Gnathifera</taxon>
        <taxon>Rotifera</taxon>
        <taxon>Eurotatoria</taxon>
        <taxon>Bdelloidea</taxon>
        <taxon>Philodinida</taxon>
        <taxon>Philodinidae</taxon>
        <taxon>Rotaria</taxon>
    </lineage>
</organism>
<evidence type="ECO:0000313" key="11">
    <source>
        <dbReference type="EMBL" id="CAF4702649.1"/>
    </source>
</evidence>
<evidence type="ECO:0000313" key="5">
    <source>
        <dbReference type="EMBL" id="CAF3701898.1"/>
    </source>
</evidence>
<dbReference type="AlphaFoldDB" id="A0A817X452"/>
<feature type="transmembrane region" description="Helical" evidence="1">
    <location>
        <begin position="6"/>
        <end position="24"/>
    </location>
</feature>
<dbReference type="OrthoDB" id="9979797at2759"/>
<evidence type="ECO:0000313" key="6">
    <source>
        <dbReference type="EMBL" id="CAF3705725.1"/>
    </source>
</evidence>
<dbReference type="Proteomes" id="UP000663848">
    <property type="component" value="Unassembled WGS sequence"/>
</dbReference>
<dbReference type="EMBL" id="CAJOBP010034920">
    <property type="protein sequence ID" value="CAF4702649.1"/>
    <property type="molecule type" value="Genomic_DNA"/>
</dbReference>
<dbReference type="EMBL" id="CAJOBQ010000197">
    <property type="protein sequence ID" value="CAF4290397.1"/>
    <property type="molecule type" value="Genomic_DNA"/>
</dbReference>
<accession>A0A817X452</accession>
<reference evidence="3" key="1">
    <citation type="submission" date="2021-02" db="EMBL/GenBank/DDBJ databases">
        <authorList>
            <person name="Nowell W R."/>
        </authorList>
    </citation>
    <scope>NUCLEOTIDE SEQUENCE</scope>
</reference>
<dbReference type="Proteomes" id="UP000663872">
    <property type="component" value="Unassembled WGS sequence"/>
</dbReference>
<evidence type="ECO:0000313" key="13">
    <source>
        <dbReference type="Proteomes" id="UP000663873"/>
    </source>
</evidence>
<keyword evidence="1" id="KW-0472">Membrane</keyword>
<evidence type="ECO:0000313" key="3">
    <source>
        <dbReference type="EMBL" id="CAF3364593.1"/>
    </source>
</evidence>
<proteinExistence type="predicted"/>
<dbReference type="EMBL" id="CAJOBS010000244">
    <property type="protein sequence ID" value="CAF4533396.1"/>
    <property type="molecule type" value="Genomic_DNA"/>
</dbReference>
<dbReference type="EMBL" id="CAJNYU010003841">
    <property type="protein sequence ID" value="CAF3705725.1"/>
    <property type="molecule type" value="Genomic_DNA"/>
</dbReference>
<evidence type="ECO:0000313" key="12">
    <source>
        <dbReference type="Proteomes" id="UP000663865"/>
    </source>
</evidence>
<dbReference type="Proteomes" id="UP000663865">
    <property type="component" value="Unassembled WGS sequence"/>
</dbReference>
<dbReference type="Proteomes" id="UP000663869">
    <property type="component" value="Unassembled WGS sequence"/>
</dbReference>
<dbReference type="EMBL" id="CAJNYD010003259">
    <property type="protein sequence ID" value="CAF3492934.1"/>
    <property type="molecule type" value="Genomic_DNA"/>
</dbReference>
<evidence type="ECO:0000313" key="7">
    <source>
        <dbReference type="EMBL" id="CAF4138162.1"/>
    </source>
</evidence>
<evidence type="ECO:0000313" key="9">
    <source>
        <dbReference type="EMBL" id="CAF4471561.1"/>
    </source>
</evidence>
<dbReference type="Proteomes" id="UP000663862">
    <property type="component" value="Unassembled WGS sequence"/>
</dbReference>
<dbReference type="Proteomes" id="UP000663838">
    <property type="component" value="Unassembled WGS sequence"/>
</dbReference>
<dbReference type="EMBL" id="CAJOBO010000131">
    <property type="protein sequence ID" value="CAF4138162.1"/>
    <property type="molecule type" value="Genomic_DNA"/>
</dbReference>
<dbReference type="EMBL" id="CAJNYT010004929">
    <property type="protein sequence ID" value="CAF3701898.1"/>
    <property type="molecule type" value="Genomic_DNA"/>
</dbReference>
<evidence type="ECO:0000313" key="2">
    <source>
        <dbReference type="EMBL" id="CAF3287894.1"/>
    </source>
</evidence>
<dbReference type="Proteomes" id="UP000663851">
    <property type="component" value="Unassembled WGS sequence"/>
</dbReference>
<sequence length="77" mass="9307">MATSRFLTYLTIMIVMFLLIEQSYEFYVDCQTRCLLESRLDRNRDTLKMCRDECELLGLLQQDDANNGRNYKYKMFN</sequence>
<dbReference type="EMBL" id="CAJOBR010000144">
    <property type="protein sequence ID" value="CAF4471561.1"/>
    <property type="molecule type" value="Genomic_DNA"/>
</dbReference>